<dbReference type="GO" id="GO:0016787">
    <property type="term" value="F:hydrolase activity"/>
    <property type="evidence" value="ECO:0007669"/>
    <property type="project" value="UniProtKB-KW"/>
</dbReference>
<dbReference type="EMBL" id="BNBD01000001">
    <property type="protein sequence ID" value="GHF28120.1"/>
    <property type="molecule type" value="Genomic_DNA"/>
</dbReference>
<organism evidence="5 6">
    <name type="scientific">Streptomyces mashuensis</name>
    <dbReference type="NCBI Taxonomy" id="33904"/>
    <lineage>
        <taxon>Bacteria</taxon>
        <taxon>Bacillati</taxon>
        <taxon>Actinomycetota</taxon>
        <taxon>Actinomycetes</taxon>
        <taxon>Kitasatosporales</taxon>
        <taxon>Streptomycetaceae</taxon>
        <taxon>Streptomyces</taxon>
    </lineage>
</organism>
<accession>A0A919AV77</accession>
<proteinExistence type="predicted"/>
<evidence type="ECO:0000256" key="4">
    <source>
        <dbReference type="SAM" id="MobiDB-lite"/>
    </source>
</evidence>
<evidence type="ECO:0000313" key="6">
    <source>
        <dbReference type="Proteomes" id="UP000638313"/>
    </source>
</evidence>
<gene>
    <name evidence="5" type="ORF">GCM10010218_06540</name>
</gene>
<evidence type="ECO:0000256" key="2">
    <source>
        <dbReference type="ARBA" id="ARBA00022759"/>
    </source>
</evidence>
<keyword evidence="3" id="KW-0378">Hydrolase</keyword>
<feature type="region of interest" description="Disordered" evidence="4">
    <location>
        <begin position="1"/>
        <end position="38"/>
    </location>
</feature>
<dbReference type="Gene3D" id="3.40.600.10">
    <property type="entry name" value="DNA mismatch repair MutH/Restriction endonuclease, type II"/>
    <property type="match status" value="1"/>
</dbReference>
<evidence type="ECO:0000256" key="1">
    <source>
        <dbReference type="ARBA" id="ARBA00022722"/>
    </source>
</evidence>
<keyword evidence="2" id="KW-0255">Endonuclease</keyword>
<keyword evidence="6" id="KW-1185">Reference proteome</keyword>
<protein>
    <submittedName>
        <fullName evidence="5">Uncharacterized protein</fullName>
    </submittedName>
</protein>
<sequence length="99" mass="11050">MQQITALERKFAATGTHPSPDTKAEQWQGTESIPGVTPGVDEAAMVRQELLGLDVSGRRMTAALEPAMERLLDGELTGRFRWESSPSRRRRWRGSPSRT</sequence>
<dbReference type="InterPro" id="IPR037057">
    <property type="entry name" value="DNA_rep_MutH/T2_RE_sf"/>
</dbReference>
<dbReference type="Proteomes" id="UP000638313">
    <property type="component" value="Unassembled WGS sequence"/>
</dbReference>
<name>A0A919AV77_9ACTN</name>
<evidence type="ECO:0000256" key="3">
    <source>
        <dbReference type="ARBA" id="ARBA00022801"/>
    </source>
</evidence>
<dbReference type="GO" id="GO:0004519">
    <property type="term" value="F:endonuclease activity"/>
    <property type="evidence" value="ECO:0007669"/>
    <property type="project" value="UniProtKB-KW"/>
</dbReference>
<dbReference type="AlphaFoldDB" id="A0A919AV77"/>
<reference evidence="5" key="2">
    <citation type="submission" date="2020-09" db="EMBL/GenBank/DDBJ databases">
        <authorList>
            <person name="Sun Q."/>
            <person name="Ohkuma M."/>
        </authorList>
    </citation>
    <scope>NUCLEOTIDE SEQUENCE</scope>
    <source>
        <strain evidence="5">JCM 4059</strain>
    </source>
</reference>
<dbReference type="GO" id="GO:0003677">
    <property type="term" value="F:DNA binding"/>
    <property type="evidence" value="ECO:0007669"/>
    <property type="project" value="InterPro"/>
</dbReference>
<reference evidence="5" key="1">
    <citation type="journal article" date="2014" name="Int. J. Syst. Evol. Microbiol.">
        <title>Complete genome sequence of Corynebacterium casei LMG S-19264T (=DSM 44701T), isolated from a smear-ripened cheese.</title>
        <authorList>
            <consortium name="US DOE Joint Genome Institute (JGI-PGF)"/>
            <person name="Walter F."/>
            <person name="Albersmeier A."/>
            <person name="Kalinowski J."/>
            <person name="Ruckert C."/>
        </authorList>
    </citation>
    <scope>NUCLEOTIDE SEQUENCE</scope>
    <source>
        <strain evidence="5">JCM 4059</strain>
    </source>
</reference>
<keyword evidence="1" id="KW-0540">Nuclease</keyword>
<comment type="caution">
    <text evidence="5">The sequence shown here is derived from an EMBL/GenBank/DDBJ whole genome shotgun (WGS) entry which is preliminary data.</text>
</comment>
<evidence type="ECO:0000313" key="5">
    <source>
        <dbReference type="EMBL" id="GHF28120.1"/>
    </source>
</evidence>